<dbReference type="InterPro" id="IPR032874">
    <property type="entry name" value="DDE_dom"/>
</dbReference>
<protein>
    <recommendedName>
        <fullName evidence="1">DDE domain-containing protein</fullName>
    </recommendedName>
</protein>
<dbReference type="Proteomes" id="UP000611500">
    <property type="component" value="Unassembled WGS sequence"/>
</dbReference>
<dbReference type="Pfam" id="PF13610">
    <property type="entry name" value="DDE_Tnp_IS240"/>
    <property type="match status" value="1"/>
</dbReference>
<feature type="domain" description="DDE" evidence="1">
    <location>
        <begin position="1"/>
        <end position="38"/>
    </location>
</feature>
<proteinExistence type="predicted"/>
<evidence type="ECO:0000259" key="1">
    <source>
        <dbReference type="Pfam" id="PF13610"/>
    </source>
</evidence>
<sequence length="55" mass="6649">MDETYIKAKGRRTRLYRAADRDGQTLDFMLSERRDLARLRRGESDHEIHRQQTND</sequence>
<name>A0A8J3MEE5_9RHOB</name>
<organism evidence="2 3">
    <name type="scientific">Pseudodonghicola xiamenensis</name>
    <dbReference type="NCBI Taxonomy" id="337702"/>
    <lineage>
        <taxon>Bacteria</taxon>
        <taxon>Pseudomonadati</taxon>
        <taxon>Pseudomonadota</taxon>
        <taxon>Alphaproteobacteria</taxon>
        <taxon>Rhodobacterales</taxon>
        <taxon>Paracoccaceae</taxon>
        <taxon>Pseudodonghicola</taxon>
    </lineage>
</organism>
<reference evidence="2" key="1">
    <citation type="journal article" date="2014" name="Int. J. Syst. Evol. Microbiol.">
        <title>Complete genome sequence of Corynebacterium casei LMG S-19264T (=DSM 44701T), isolated from a smear-ripened cheese.</title>
        <authorList>
            <consortium name="US DOE Joint Genome Institute (JGI-PGF)"/>
            <person name="Walter F."/>
            <person name="Albersmeier A."/>
            <person name="Kalinowski J."/>
            <person name="Ruckert C."/>
        </authorList>
    </citation>
    <scope>NUCLEOTIDE SEQUENCE</scope>
    <source>
        <strain evidence="2">CGMCC 1.7081</strain>
    </source>
</reference>
<accession>A0A8J3MEE5</accession>
<evidence type="ECO:0000313" key="3">
    <source>
        <dbReference type="Proteomes" id="UP000611500"/>
    </source>
</evidence>
<gene>
    <name evidence="2" type="ORF">GCM10010961_30540</name>
</gene>
<dbReference type="AlphaFoldDB" id="A0A8J3MEE5"/>
<comment type="caution">
    <text evidence="2">The sequence shown here is derived from an EMBL/GenBank/DDBJ whole genome shotgun (WGS) entry which is preliminary data.</text>
</comment>
<reference evidence="2" key="2">
    <citation type="submission" date="2020-09" db="EMBL/GenBank/DDBJ databases">
        <authorList>
            <person name="Sun Q."/>
            <person name="Zhou Y."/>
        </authorList>
    </citation>
    <scope>NUCLEOTIDE SEQUENCE</scope>
    <source>
        <strain evidence="2">CGMCC 1.7081</strain>
    </source>
</reference>
<dbReference type="EMBL" id="BNAP01000016">
    <property type="protein sequence ID" value="GHG96273.1"/>
    <property type="molecule type" value="Genomic_DNA"/>
</dbReference>
<keyword evidence="3" id="KW-1185">Reference proteome</keyword>
<evidence type="ECO:0000313" key="2">
    <source>
        <dbReference type="EMBL" id="GHG96273.1"/>
    </source>
</evidence>